<reference evidence="1 2" key="1">
    <citation type="submission" date="2017-10" db="EMBL/GenBank/DDBJ databases">
        <title>Resolving the taxonomy of Roseburia spp., Eubacterium rectale and Agathobacter spp. through phylogenomic analysis.</title>
        <authorList>
            <person name="Sheridan P.O."/>
            <person name="Walker A.W."/>
            <person name="Duncan S.H."/>
            <person name="Scott K.P."/>
            <person name="Toole P.W.O."/>
            <person name="Luis P."/>
            <person name="Flint H.J."/>
        </authorList>
    </citation>
    <scope>NUCLEOTIDE SEQUENCE [LARGE SCALE GENOMIC DNA]</scope>
    <source>
        <strain evidence="1 2">JK626</strain>
    </source>
</reference>
<organism evidence="1 2">
    <name type="scientific">Pseudobutyrivibrio ruminis</name>
    <dbReference type="NCBI Taxonomy" id="46206"/>
    <lineage>
        <taxon>Bacteria</taxon>
        <taxon>Bacillati</taxon>
        <taxon>Bacillota</taxon>
        <taxon>Clostridia</taxon>
        <taxon>Lachnospirales</taxon>
        <taxon>Lachnospiraceae</taxon>
        <taxon>Pseudobutyrivibrio</taxon>
    </lineage>
</organism>
<dbReference type="EMBL" id="PDYF01000040">
    <property type="protein sequence ID" value="PHU34072.1"/>
    <property type="molecule type" value="Genomic_DNA"/>
</dbReference>
<reference evidence="1 2" key="2">
    <citation type="submission" date="2017-10" db="EMBL/GenBank/DDBJ databases">
        <authorList>
            <person name="Banno H."/>
            <person name="Chua N.-H."/>
        </authorList>
    </citation>
    <scope>NUCLEOTIDE SEQUENCE [LARGE SCALE GENOMIC DNA]</scope>
    <source>
        <strain evidence="1 2">JK626</strain>
    </source>
</reference>
<dbReference type="Proteomes" id="UP000225889">
    <property type="component" value="Unassembled WGS sequence"/>
</dbReference>
<evidence type="ECO:0000313" key="2">
    <source>
        <dbReference type="Proteomes" id="UP000225889"/>
    </source>
</evidence>
<gene>
    <name evidence="1" type="ORF">CSX01_11975</name>
</gene>
<sequence>MSIKYKKIIEEIMGEEAKKRGFSIRSHPKLIATKPLGILERTVDEKSQSLFITEDLIHQGDIYIMFEGKRMTYHYEDEETFRMAISQINEFMLNEGYSKMDEWLKRPFLKKADREYLKNNYSELYQKYHNSVGEKTLRDDILNISEMVNSLTNKEWVEVKKELIDIMGITAGIILNKIPNTYMYDSDDYFYMVREEGLKRKALESPENMVLSAYRLKDNKWIETHVKRYLSETELHDFDSEIR</sequence>
<accession>A0A2G3DSR4</accession>
<name>A0A2G3DSR4_9FIRM</name>
<comment type="caution">
    <text evidence="1">The sequence shown here is derived from an EMBL/GenBank/DDBJ whole genome shotgun (WGS) entry which is preliminary data.</text>
</comment>
<proteinExistence type="predicted"/>
<protein>
    <submittedName>
        <fullName evidence="1">Uncharacterized protein</fullName>
    </submittedName>
</protein>
<dbReference type="RefSeq" id="WP_099392568.1">
    <property type="nucleotide sequence ID" value="NZ_PDYF01000040.1"/>
</dbReference>
<dbReference type="AlphaFoldDB" id="A0A2G3DSR4"/>
<evidence type="ECO:0000313" key="1">
    <source>
        <dbReference type="EMBL" id="PHU34072.1"/>
    </source>
</evidence>